<keyword evidence="1" id="KW-0677">Repeat</keyword>
<comment type="caution">
    <text evidence="5">The sequence shown here is derived from an EMBL/GenBank/DDBJ whole genome shotgun (WGS) entry which is preliminary data.</text>
</comment>
<dbReference type="eggNOG" id="COG3063">
    <property type="taxonomic scope" value="Bacteria"/>
</dbReference>
<feature type="repeat" description="TPR" evidence="3">
    <location>
        <begin position="306"/>
        <end position="339"/>
    </location>
</feature>
<evidence type="ECO:0000256" key="4">
    <source>
        <dbReference type="SAM" id="SignalP"/>
    </source>
</evidence>
<dbReference type="EMBL" id="AANC01000001">
    <property type="protein sequence ID" value="EAQ51089.1"/>
    <property type="molecule type" value="Genomic_DNA"/>
</dbReference>
<evidence type="ECO:0000256" key="3">
    <source>
        <dbReference type="PROSITE-ProRule" id="PRU00339"/>
    </source>
</evidence>
<dbReference type="PANTHER" id="PTHR45586:SF1">
    <property type="entry name" value="LIPOPOLYSACCHARIDE ASSEMBLY PROTEIN B"/>
    <property type="match status" value="1"/>
</dbReference>
<dbReference type="InterPro" id="IPR011990">
    <property type="entry name" value="TPR-like_helical_dom_sf"/>
</dbReference>
<feature type="signal peptide" evidence="4">
    <location>
        <begin position="1"/>
        <end position="18"/>
    </location>
</feature>
<accession>A3XI03</accession>
<gene>
    <name evidence="5" type="ORF">MED217_16140</name>
</gene>
<feature type="repeat" description="TPR" evidence="3">
    <location>
        <begin position="237"/>
        <end position="270"/>
    </location>
</feature>
<protein>
    <submittedName>
        <fullName evidence="5">Tetratricopeptide repeat family protein</fullName>
    </submittedName>
</protein>
<dbReference type="Proteomes" id="UP000001601">
    <property type="component" value="Unassembled WGS sequence"/>
</dbReference>
<dbReference type="SUPFAM" id="SSF48452">
    <property type="entry name" value="TPR-like"/>
    <property type="match status" value="3"/>
</dbReference>
<sequence length="406" mass="47294">MRSFYLFLFLVLASRAEAQEVSALAIGDSLYAVGNYSKAIAQYEQIANKNEQVYLKLARAHQAKGTLDDALTNYKLAATSTDEVIAMNEYGKLLITKRQFKEADSVFSALISVYQTNPDFYYQRGRANENRPSTISIKEPDSILKQKIAKVHKPLEDYEKAVALDSTHQKALAQVATSYLKRKDYPVVERLAFKALESYPTNVEIISTLAQSYYYKGWNEEGIEWFEKLLALGQDTQFIREKLGNLYYKKRKYEKSVEQYLGALKFSPEDWYLHATLAKLYNHTADLKSAETHGLFAVLYKDLPLDEEYYTLARTYEMKKDWKNAMKYVNRSLEEKPENKNAEYTKAIIADNYYEDRRAVLKLYEDFIKKYEKGEYAKYDPVLRLAQERRDKLNEEIFMAEGEEEE</sequence>
<dbReference type="AlphaFoldDB" id="A3XI03"/>
<dbReference type="SMART" id="SM00028">
    <property type="entry name" value="TPR"/>
    <property type="match status" value="4"/>
</dbReference>
<dbReference type="eggNOG" id="COG0457">
    <property type="taxonomic scope" value="Bacteria"/>
</dbReference>
<proteinExistence type="predicted"/>
<dbReference type="HOGENOM" id="CLU_054749_0_0_10"/>
<dbReference type="STRING" id="398720.MED217_16140"/>
<dbReference type="PANTHER" id="PTHR45586">
    <property type="entry name" value="TPR REPEAT-CONTAINING PROTEIN PA4667"/>
    <property type="match status" value="1"/>
</dbReference>
<feature type="chain" id="PRO_5002663573" evidence="4">
    <location>
        <begin position="19"/>
        <end position="406"/>
    </location>
</feature>
<dbReference type="OrthoDB" id="9810596at2"/>
<dbReference type="Gene3D" id="1.25.40.10">
    <property type="entry name" value="Tetratricopeptide repeat domain"/>
    <property type="match status" value="3"/>
</dbReference>
<dbReference type="PROSITE" id="PS50005">
    <property type="entry name" value="TPR"/>
    <property type="match status" value="2"/>
</dbReference>
<dbReference type="InterPro" id="IPR051012">
    <property type="entry name" value="CellSynth/LPSAsmb/PSIAsmb"/>
</dbReference>
<keyword evidence="2 3" id="KW-0802">TPR repeat</keyword>
<evidence type="ECO:0000313" key="6">
    <source>
        <dbReference type="Proteomes" id="UP000001601"/>
    </source>
</evidence>
<dbReference type="RefSeq" id="WP_009781568.1">
    <property type="nucleotide sequence ID" value="NZ_CH672395.1"/>
</dbReference>
<dbReference type="InterPro" id="IPR019734">
    <property type="entry name" value="TPR_rpt"/>
</dbReference>
<dbReference type="Pfam" id="PF13181">
    <property type="entry name" value="TPR_8"/>
    <property type="match status" value="1"/>
</dbReference>
<organism evidence="5 6">
    <name type="scientific">Leeuwenhoekiella blandensis (strain CECT 7118 / CCUG 51940 / KCTC 22103 / MED217)</name>
    <name type="common">Flavobacterium sp. (strain MED217)</name>
    <dbReference type="NCBI Taxonomy" id="398720"/>
    <lineage>
        <taxon>Bacteria</taxon>
        <taxon>Pseudomonadati</taxon>
        <taxon>Bacteroidota</taxon>
        <taxon>Flavobacteriia</taxon>
        <taxon>Flavobacteriales</taxon>
        <taxon>Flavobacteriaceae</taxon>
        <taxon>Leeuwenhoekiella</taxon>
    </lineage>
</organism>
<name>A3XI03_LEEBM</name>
<evidence type="ECO:0000256" key="2">
    <source>
        <dbReference type="ARBA" id="ARBA00022803"/>
    </source>
</evidence>
<evidence type="ECO:0000313" key="5">
    <source>
        <dbReference type="EMBL" id="EAQ51089.1"/>
    </source>
</evidence>
<reference evidence="5 6" key="1">
    <citation type="journal article" date="2007" name="Nature">
        <title>Light stimulates growth of proteorhodopsin-containing marine Flavobacteria.</title>
        <authorList>
            <person name="Gomez-Consarnau L."/>
            <person name="Gonzalez J.M."/>
            <person name="Coll-Llado M."/>
            <person name="Gourdon P."/>
            <person name="Pascher T."/>
            <person name="Neutze R."/>
            <person name="Pedros-Alio C."/>
            <person name="Pinhassi J."/>
        </authorList>
    </citation>
    <scope>NUCLEOTIDE SEQUENCE [LARGE SCALE GENOMIC DNA]</scope>
    <source>
        <strain evidence="5 6">MED217</strain>
    </source>
</reference>
<keyword evidence="6" id="KW-1185">Reference proteome</keyword>
<dbReference type="Pfam" id="PF13432">
    <property type="entry name" value="TPR_16"/>
    <property type="match status" value="1"/>
</dbReference>
<keyword evidence="4" id="KW-0732">Signal</keyword>
<evidence type="ECO:0000256" key="1">
    <source>
        <dbReference type="ARBA" id="ARBA00022737"/>
    </source>
</evidence>